<dbReference type="InterPro" id="IPR023395">
    <property type="entry name" value="MCP_dom_sf"/>
</dbReference>
<name>A0ABQ9K258_9CUCU</name>
<organism evidence="11 12">
    <name type="scientific">Molorchus minor</name>
    <dbReference type="NCBI Taxonomy" id="1323400"/>
    <lineage>
        <taxon>Eukaryota</taxon>
        <taxon>Metazoa</taxon>
        <taxon>Ecdysozoa</taxon>
        <taxon>Arthropoda</taxon>
        <taxon>Hexapoda</taxon>
        <taxon>Insecta</taxon>
        <taxon>Pterygota</taxon>
        <taxon>Neoptera</taxon>
        <taxon>Endopterygota</taxon>
        <taxon>Coleoptera</taxon>
        <taxon>Polyphaga</taxon>
        <taxon>Cucujiformia</taxon>
        <taxon>Chrysomeloidea</taxon>
        <taxon>Cerambycidae</taxon>
        <taxon>Lamiinae</taxon>
        <taxon>Monochamini</taxon>
        <taxon>Molorchus</taxon>
    </lineage>
</organism>
<keyword evidence="3 10" id="KW-0813">Transport</keyword>
<dbReference type="PANTHER" id="PTHR45624">
    <property type="entry name" value="MITOCHONDRIAL BASIC AMINO ACIDS TRANSPORTER-RELATED"/>
    <property type="match status" value="1"/>
</dbReference>
<evidence type="ECO:0000256" key="7">
    <source>
        <dbReference type="ARBA" id="ARBA00023128"/>
    </source>
</evidence>
<evidence type="ECO:0000256" key="5">
    <source>
        <dbReference type="ARBA" id="ARBA00022737"/>
    </source>
</evidence>
<keyword evidence="7" id="KW-0496">Mitochondrion</keyword>
<reference evidence="11" key="1">
    <citation type="journal article" date="2023" name="Insect Mol. Biol.">
        <title>Genome sequencing provides insights into the evolution of gene families encoding plant cell wall-degrading enzymes in longhorned beetles.</title>
        <authorList>
            <person name="Shin N.R."/>
            <person name="Okamura Y."/>
            <person name="Kirsch R."/>
            <person name="Pauchet Y."/>
        </authorList>
    </citation>
    <scope>NUCLEOTIDE SEQUENCE</scope>
    <source>
        <strain evidence="11">MMC_N1</strain>
    </source>
</reference>
<evidence type="ECO:0000313" key="12">
    <source>
        <dbReference type="Proteomes" id="UP001162164"/>
    </source>
</evidence>
<evidence type="ECO:0000256" key="9">
    <source>
        <dbReference type="PROSITE-ProRule" id="PRU00282"/>
    </source>
</evidence>
<keyword evidence="5" id="KW-0677">Repeat</keyword>
<evidence type="ECO:0000256" key="1">
    <source>
        <dbReference type="ARBA" id="ARBA00004225"/>
    </source>
</evidence>
<keyword evidence="8 9" id="KW-0472">Membrane</keyword>
<dbReference type="Gene3D" id="1.50.40.10">
    <property type="entry name" value="Mitochondrial carrier domain"/>
    <property type="match status" value="1"/>
</dbReference>
<feature type="repeat" description="Solcar" evidence="9">
    <location>
        <begin position="1"/>
        <end position="55"/>
    </location>
</feature>
<evidence type="ECO:0000256" key="2">
    <source>
        <dbReference type="ARBA" id="ARBA00006375"/>
    </source>
</evidence>
<keyword evidence="4 9" id="KW-0812">Transmembrane</keyword>
<sequence>MLGKKVGIVGPYKLTMQIIKNEGTVGLFRGLVPTLVREMPGYFVFFGGYEGTREWLTNPGEKKEDIGLFKTMLAGAVGGLSFWAFTYPADVAKSRIQVSNLEDNMVTTLMKISRTEGIGALYNGLAPTLVRTVPATATLFVTYEYSKKVAALFLQGCLT</sequence>
<proteinExistence type="inferred from homology"/>
<accession>A0ABQ9K258</accession>
<dbReference type="PANTHER" id="PTHR45624:SF12">
    <property type="entry name" value="MITOCHONDRIAL ORNITHINE TRANSPORTER 1"/>
    <property type="match status" value="1"/>
</dbReference>
<dbReference type="Proteomes" id="UP001162164">
    <property type="component" value="Unassembled WGS sequence"/>
</dbReference>
<dbReference type="PROSITE" id="PS50920">
    <property type="entry name" value="SOLCAR"/>
    <property type="match status" value="2"/>
</dbReference>
<comment type="similarity">
    <text evidence="2 10">Belongs to the mitochondrial carrier (TC 2.A.29) family.</text>
</comment>
<dbReference type="EMBL" id="JAPWTJ010000036">
    <property type="protein sequence ID" value="KAJ8984424.1"/>
    <property type="molecule type" value="Genomic_DNA"/>
</dbReference>
<evidence type="ECO:0000256" key="6">
    <source>
        <dbReference type="ARBA" id="ARBA00022989"/>
    </source>
</evidence>
<dbReference type="InterPro" id="IPR018108">
    <property type="entry name" value="MCP_transmembrane"/>
</dbReference>
<keyword evidence="12" id="KW-1185">Reference proteome</keyword>
<dbReference type="Pfam" id="PF00153">
    <property type="entry name" value="Mito_carr"/>
    <property type="match status" value="2"/>
</dbReference>
<keyword evidence="6" id="KW-1133">Transmembrane helix</keyword>
<evidence type="ECO:0000256" key="8">
    <source>
        <dbReference type="ARBA" id="ARBA00023136"/>
    </source>
</evidence>
<dbReference type="InterPro" id="IPR050567">
    <property type="entry name" value="Mitochondrial_Carrier"/>
</dbReference>
<comment type="subcellular location">
    <subcellularLocation>
        <location evidence="1">Mitochondrion membrane</location>
        <topology evidence="1">Multi-pass membrane protein</topology>
    </subcellularLocation>
</comment>
<feature type="repeat" description="Solcar" evidence="9">
    <location>
        <begin position="66"/>
        <end position="149"/>
    </location>
</feature>
<gene>
    <name evidence="11" type="ORF">NQ317_012487</name>
</gene>
<evidence type="ECO:0000256" key="4">
    <source>
        <dbReference type="ARBA" id="ARBA00022692"/>
    </source>
</evidence>
<evidence type="ECO:0000313" key="11">
    <source>
        <dbReference type="EMBL" id="KAJ8984424.1"/>
    </source>
</evidence>
<evidence type="ECO:0000256" key="3">
    <source>
        <dbReference type="ARBA" id="ARBA00022448"/>
    </source>
</evidence>
<evidence type="ECO:0000256" key="10">
    <source>
        <dbReference type="RuleBase" id="RU000488"/>
    </source>
</evidence>
<comment type="caution">
    <text evidence="11">The sequence shown here is derived from an EMBL/GenBank/DDBJ whole genome shotgun (WGS) entry which is preliminary data.</text>
</comment>
<protein>
    <submittedName>
        <fullName evidence="11">Uncharacterized protein</fullName>
    </submittedName>
</protein>
<dbReference type="SUPFAM" id="SSF103506">
    <property type="entry name" value="Mitochondrial carrier"/>
    <property type="match status" value="1"/>
</dbReference>